<proteinExistence type="predicted"/>
<dbReference type="EMBL" id="HACG01050549">
    <property type="protein sequence ID" value="CEK97414.1"/>
    <property type="molecule type" value="Transcribed_RNA"/>
</dbReference>
<evidence type="ECO:0000256" key="3">
    <source>
        <dbReference type="ARBA" id="ARBA00022527"/>
    </source>
</evidence>
<evidence type="ECO:0000256" key="4">
    <source>
        <dbReference type="ARBA" id="ARBA00022679"/>
    </source>
</evidence>
<dbReference type="PANTHER" id="PTHR46392:SF1">
    <property type="entry name" value="DUAL SERINE_THREONINE AND TYROSINE PROTEIN KINASE"/>
    <property type="match status" value="1"/>
</dbReference>
<evidence type="ECO:0000256" key="2">
    <source>
        <dbReference type="ARBA" id="ARBA00022490"/>
    </source>
</evidence>
<accession>A0A0B7BW45</accession>
<name>A0A0B7BW45_9EUPU</name>
<organism evidence="6">
    <name type="scientific">Arion vulgaris</name>
    <dbReference type="NCBI Taxonomy" id="1028688"/>
    <lineage>
        <taxon>Eukaryota</taxon>
        <taxon>Metazoa</taxon>
        <taxon>Spiralia</taxon>
        <taxon>Lophotrochozoa</taxon>
        <taxon>Mollusca</taxon>
        <taxon>Gastropoda</taxon>
        <taxon>Heterobranchia</taxon>
        <taxon>Euthyneura</taxon>
        <taxon>Panpulmonata</taxon>
        <taxon>Eupulmonata</taxon>
        <taxon>Stylommatophora</taxon>
        <taxon>Helicina</taxon>
        <taxon>Arionoidea</taxon>
        <taxon>Arionidae</taxon>
        <taxon>Arion</taxon>
    </lineage>
</organism>
<dbReference type="InterPro" id="IPR051302">
    <property type="entry name" value="Dual_SerThr-Tyr_Kinase"/>
</dbReference>
<keyword evidence="5" id="KW-0418">Kinase</keyword>
<comment type="subcellular location">
    <subcellularLocation>
        <location evidence="1">Cytoplasm</location>
    </subcellularLocation>
</comment>
<evidence type="ECO:0000313" key="6">
    <source>
        <dbReference type="EMBL" id="CEK97414.1"/>
    </source>
</evidence>
<evidence type="ECO:0000256" key="1">
    <source>
        <dbReference type="ARBA" id="ARBA00004496"/>
    </source>
</evidence>
<feature type="non-terminal residue" evidence="6">
    <location>
        <position position="216"/>
    </location>
</feature>
<keyword evidence="4" id="KW-0808">Transferase</keyword>
<dbReference type="GO" id="GO:0005737">
    <property type="term" value="C:cytoplasm"/>
    <property type="evidence" value="ECO:0007669"/>
    <property type="project" value="UniProtKB-SubCell"/>
</dbReference>
<dbReference type="GO" id="GO:0045743">
    <property type="term" value="P:positive regulation of fibroblast growth factor receptor signaling pathway"/>
    <property type="evidence" value="ECO:0007669"/>
    <property type="project" value="TreeGrafter"/>
</dbReference>
<dbReference type="GO" id="GO:0044344">
    <property type="term" value="P:cellular response to fibroblast growth factor stimulus"/>
    <property type="evidence" value="ECO:0007669"/>
    <property type="project" value="TreeGrafter"/>
</dbReference>
<gene>
    <name evidence="6" type="primary">ORF215727</name>
</gene>
<dbReference type="GO" id="GO:0070374">
    <property type="term" value="P:positive regulation of ERK1 and ERK2 cascade"/>
    <property type="evidence" value="ECO:0007669"/>
    <property type="project" value="TreeGrafter"/>
</dbReference>
<dbReference type="PANTHER" id="PTHR46392">
    <property type="entry name" value="DUAL SERINE/THREONINE AND TYROSINE PROTEIN KINASE"/>
    <property type="match status" value="1"/>
</dbReference>
<evidence type="ECO:0000256" key="5">
    <source>
        <dbReference type="ARBA" id="ARBA00022777"/>
    </source>
</evidence>
<feature type="non-terminal residue" evidence="6">
    <location>
        <position position="1"/>
    </location>
</feature>
<dbReference type="GO" id="GO:0004674">
    <property type="term" value="F:protein serine/threonine kinase activity"/>
    <property type="evidence" value="ECO:0007669"/>
    <property type="project" value="UniProtKB-KW"/>
</dbReference>
<reference evidence="6" key="1">
    <citation type="submission" date="2014-12" db="EMBL/GenBank/DDBJ databases">
        <title>Insight into the proteome of Arion vulgaris.</title>
        <authorList>
            <person name="Aradska J."/>
            <person name="Bulat T."/>
            <person name="Smidak R."/>
            <person name="Sarate P."/>
            <person name="Gangsoo J."/>
            <person name="Sialana F."/>
            <person name="Bilban M."/>
            <person name="Lubec G."/>
        </authorList>
    </citation>
    <scope>NUCLEOTIDE SEQUENCE</scope>
    <source>
        <tissue evidence="6">Skin</tissue>
    </source>
</reference>
<dbReference type="AlphaFoldDB" id="A0A0B7BW45"/>
<sequence length="216" mass="24743">LVLHHNLFVINSRRFGVSFRMSSTLYKELSKFCNMCNRLKQILTETKKCYEDINDSGRFDGIQLISTELQKDEEEEISSVSEHPPAIIIFGQNAYAKSRIVNELLTGNVFPPLDENSSFKLRMVRIIQGKVNPKKVLQPDDPAHVDNPDNNKELLSMLRLTDLEIPESDKIENSSDFSVLKWIHHHPLLKLGTQIVISPSSQEDQIEEAVRKCIEN</sequence>
<keyword evidence="3" id="KW-0723">Serine/threonine-protein kinase</keyword>
<dbReference type="GO" id="GO:0043066">
    <property type="term" value="P:negative regulation of apoptotic process"/>
    <property type="evidence" value="ECO:0007669"/>
    <property type="project" value="TreeGrafter"/>
</dbReference>
<protein>
    <submittedName>
        <fullName evidence="6">Uncharacterized protein</fullName>
    </submittedName>
</protein>
<keyword evidence="2" id="KW-0963">Cytoplasm</keyword>